<feature type="region of interest" description="Disordered" evidence="5">
    <location>
        <begin position="315"/>
        <end position="691"/>
    </location>
</feature>
<gene>
    <name evidence="7" type="ORF">BV898_17040</name>
</gene>
<accession>A0A9X6NH94</accession>
<feature type="compositionally biased region" description="Acidic residues" evidence="5">
    <location>
        <begin position="80"/>
        <end position="95"/>
    </location>
</feature>
<feature type="compositionally biased region" description="Basic and acidic residues" evidence="5">
    <location>
        <begin position="14"/>
        <end position="24"/>
    </location>
</feature>
<evidence type="ECO:0000313" key="8">
    <source>
        <dbReference type="Proteomes" id="UP000192578"/>
    </source>
</evidence>
<feature type="compositionally biased region" description="Basic and acidic residues" evidence="5">
    <location>
        <begin position="332"/>
        <end position="348"/>
    </location>
</feature>
<dbReference type="PANTHER" id="PTHR46582:SF1">
    <property type="entry name" value="ZINC FINGER CCCH DOMAIN-CONTAINING PROTEIN 18"/>
    <property type="match status" value="1"/>
</dbReference>
<dbReference type="PANTHER" id="PTHR46582">
    <property type="entry name" value="ZINC FINGER CCCH DOMAIN-CONTAINING PROTEIN 18"/>
    <property type="match status" value="1"/>
</dbReference>
<feature type="compositionally biased region" description="Basic residues" evidence="5">
    <location>
        <begin position="595"/>
        <end position="604"/>
    </location>
</feature>
<feature type="compositionally biased region" description="Low complexity" evidence="5">
    <location>
        <begin position="409"/>
        <end position="419"/>
    </location>
</feature>
<dbReference type="InterPro" id="IPR036855">
    <property type="entry name" value="Znf_CCCH_sf"/>
</dbReference>
<evidence type="ECO:0000256" key="2">
    <source>
        <dbReference type="ARBA" id="ARBA00022771"/>
    </source>
</evidence>
<keyword evidence="1 4" id="KW-0479">Metal-binding</keyword>
<evidence type="ECO:0000256" key="4">
    <source>
        <dbReference type="PROSITE-ProRule" id="PRU00723"/>
    </source>
</evidence>
<feature type="compositionally biased region" description="Acidic residues" evidence="5">
    <location>
        <begin position="59"/>
        <end position="70"/>
    </location>
</feature>
<feature type="compositionally biased region" description="Polar residues" evidence="5">
    <location>
        <begin position="315"/>
        <end position="331"/>
    </location>
</feature>
<dbReference type="EMBL" id="MTYJ01000276">
    <property type="protein sequence ID" value="OWA52591.1"/>
    <property type="molecule type" value="Genomic_DNA"/>
</dbReference>
<sequence length="713" mass="79483">MSEEREDLAMEDSLPERDILTQEEAKEEEEEDGTAADSPASEIPAVAAKKNGKNHSASDEEGEASDDGEIKDENGKADSGEEGELEDGEVDEDEDGERKSKDQLCKYFYKGQCTWGGQCRFIHPGYVDKGDYNMFAGSKPKPAPSAEPPVKPAPPAEAPRPRSPPPPRMNSLLGHPPAALLRLPIIPPDFFPPIPEPPRRETMWEKGVKQARHLAQAAAKKRDAMEDKMHGLADRFDPQFDETARFPPIRHINHANNGFIPDEPPFPFNPMEQRRTFPVFSVRNPAEFEQVAMSREREMRRQKNFMEQQQQLQFARINEQQNRNVTNSNNSFDRRRSPPPNDLRRSLNDARSSQRSQRPADEWQDPWMRSRSPIRGNNNNNNPRSSDRWVRKSISPRGSRSPKSRSRSVSKISRTSRISEVSQPRKRSSRRSSRSPVQRPQSNRLPSGSPISSNRSPSRGGSRSPSPALLPRQERSSPVSSRAASDRRRKFSGGGNSSHHSETHQSSKRVDREGSPISSASSGRGDRDDDEDGPRTPPPDDQDEDSTADESRESYGQGQKRRLHSGSPISPEHSDDNMRRSASPAEPAMDEPRSKRLKKTHKPVKMMLNLKTDRRNALSALGADGDDDEENVELSGSIEPELPTTLKHSSSVDLDRSSPLSDEGSSPHRSAAAAGSNNPPDSSDKQAKRIELLAQLRAVEEAIARKKATKTGD</sequence>
<dbReference type="Pfam" id="PF18044">
    <property type="entry name" value="zf-CCCH_4"/>
    <property type="match status" value="1"/>
</dbReference>
<organism evidence="7 8">
    <name type="scientific">Hypsibius exemplaris</name>
    <name type="common">Freshwater tardigrade</name>
    <dbReference type="NCBI Taxonomy" id="2072580"/>
    <lineage>
        <taxon>Eukaryota</taxon>
        <taxon>Metazoa</taxon>
        <taxon>Ecdysozoa</taxon>
        <taxon>Tardigrada</taxon>
        <taxon>Eutardigrada</taxon>
        <taxon>Parachela</taxon>
        <taxon>Hypsibioidea</taxon>
        <taxon>Hypsibiidae</taxon>
        <taxon>Hypsibius</taxon>
    </lineage>
</organism>
<evidence type="ECO:0000313" key="7">
    <source>
        <dbReference type="EMBL" id="OWA52591.1"/>
    </source>
</evidence>
<reference evidence="8" key="1">
    <citation type="submission" date="2017-01" db="EMBL/GenBank/DDBJ databases">
        <title>Comparative genomics of anhydrobiosis in the tardigrade Hypsibius dujardini.</title>
        <authorList>
            <person name="Yoshida Y."/>
            <person name="Koutsovoulos G."/>
            <person name="Laetsch D."/>
            <person name="Stevens L."/>
            <person name="Kumar S."/>
            <person name="Horikawa D."/>
            <person name="Ishino K."/>
            <person name="Komine S."/>
            <person name="Tomita M."/>
            <person name="Blaxter M."/>
            <person name="Arakawa K."/>
        </authorList>
    </citation>
    <scope>NUCLEOTIDE SEQUENCE [LARGE SCALE GENOMIC DNA]</scope>
    <source>
        <strain evidence="8">Z151</strain>
    </source>
</reference>
<feature type="region of interest" description="Disordered" evidence="5">
    <location>
        <begin position="137"/>
        <end position="174"/>
    </location>
</feature>
<keyword evidence="3 4" id="KW-0862">Zinc</keyword>
<proteinExistence type="predicted"/>
<feature type="region of interest" description="Disordered" evidence="5">
    <location>
        <begin position="1"/>
        <end position="99"/>
    </location>
</feature>
<dbReference type="AlphaFoldDB" id="A0A9X6NH94"/>
<dbReference type="GO" id="GO:0008270">
    <property type="term" value="F:zinc ion binding"/>
    <property type="evidence" value="ECO:0007669"/>
    <property type="project" value="UniProtKB-KW"/>
</dbReference>
<dbReference type="PROSITE" id="PS50103">
    <property type="entry name" value="ZF_C3H1"/>
    <property type="match status" value="1"/>
</dbReference>
<feature type="compositionally biased region" description="Basic and acidic residues" evidence="5">
    <location>
        <begin position="682"/>
        <end position="691"/>
    </location>
</feature>
<protein>
    <recommendedName>
        <fullName evidence="6">C3H1-type domain-containing protein</fullName>
    </recommendedName>
</protein>
<feature type="compositionally biased region" description="Polar residues" evidence="5">
    <location>
        <begin position="646"/>
        <end position="668"/>
    </location>
</feature>
<feature type="compositionally biased region" description="Basic residues" evidence="5">
    <location>
        <begin position="424"/>
        <end position="433"/>
    </location>
</feature>
<feature type="compositionally biased region" description="Pro residues" evidence="5">
    <location>
        <begin position="141"/>
        <end position="168"/>
    </location>
</feature>
<dbReference type="InterPro" id="IPR000571">
    <property type="entry name" value="Znf_CCCH"/>
</dbReference>
<dbReference type="OrthoDB" id="10072532at2759"/>
<keyword evidence="2 4" id="KW-0863">Zinc-finger</keyword>
<feature type="zinc finger region" description="C3H1-type" evidence="4">
    <location>
        <begin position="99"/>
        <end position="126"/>
    </location>
</feature>
<dbReference type="Gene3D" id="4.10.1000.10">
    <property type="entry name" value="Zinc finger, CCCH-type"/>
    <property type="match status" value="1"/>
</dbReference>
<dbReference type="SUPFAM" id="SSF90229">
    <property type="entry name" value="CCCH zinc finger"/>
    <property type="match status" value="1"/>
</dbReference>
<name>A0A9X6NH94_HYPEX</name>
<feature type="compositionally biased region" description="Basic and acidic residues" evidence="5">
    <location>
        <begin position="499"/>
        <end position="514"/>
    </location>
</feature>
<dbReference type="SMART" id="SM00356">
    <property type="entry name" value="ZnF_C3H1"/>
    <property type="match status" value="1"/>
</dbReference>
<evidence type="ECO:0000256" key="1">
    <source>
        <dbReference type="ARBA" id="ARBA00022723"/>
    </source>
</evidence>
<feature type="compositionally biased region" description="Acidic residues" evidence="5">
    <location>
        <begin position="25"/>
        <end position="34"/>
    </location>
</feature>
<dbReference type="GO" id="GO:0003723">
    <property type="term" value="F:RNA binding"/>
    <property type="evidence" value="ECO:0007669"/>
    <property type="project" value="TreeGrafter"/>
</dbReference>
<dbReference type="Proteomes" id="UP000192578">
    <property type="component" value="Unassembled WGS sequence"/>
</dbReference>
<dbReference type="InterPro" id="IPR041367">
    <property type="entry name" value="Znf-CCCH_4"/>
</dbReference>
<evidence type="ECO:0000256" key="3">
    <source>
        <dbReference type="ARBA" id="ARBA00022833"/>
    </source>
</evidence>
<feature type="compositionally biased region" description="Low complexity" evidence="5">
    <location>
        <begin position="434"/>
        <end position="467"/>
    </location>
</feature>
<evidence type="ECO:0000256" key="5">
    <source>
        <dbReference type="SAM" id="MobiDB-lite"/>
    </source>
</evidence>
<comment type="caution">
    <text evidence="7">The sequence shown here is derived from an EMBL/GenBank/DDBJ whole genome shotgun (WGS) entry which is preliminary data.</text>
</comment>
<feature type="compositionally biased region" description="Low complexity" evidence="5">
    <location>
        <begin position="369"/>
        <end position="384"/>
    </location>
</feature>
<keyword evidence="8" id="KW-1185">Reference proteome</keyword>
<dbReference type="GO" id="GO:0071011">
    <property type="term" value="C:precatalytic spliceosome"/>
    <property type="evidence" value="ECO:0007669"/>
    <property type="project" value="TreeGrafter"/>
</dbReference>
<evidence type="ECO:0000259" key="6">
    <source>
        <dbReference type="PROSITE" id="PS50103"/>
    </source>
</evidence>
<dbReference type="InterPro" id="IPR052647">
    <property type="entry name" value="Zinc_finger_CCCH-type"/>
</dbReference>
<feature type="compositionally biased region" description="Acidic residues" evidence="5">
    <location>
        <begin position="1"/>
        <end position="10"/>
    </location>
</feature>
<feature type="domain" description="C3H1-type" evidence="6">
    <location>
        <begin position="99"/>
        <end position="126"/>
    </location>
</feature>